<organism evidence="1 2">
    <name type="scientific">Mycobacteroides immunogenum</name>
    <dbReference type="NCBI Taxonomy" id="83262"/>
    <lineage>
        <taxon>Bacteria</taxon>
        <taxon>Bacillati</taxon>
        <taxon>Actinomycetota</taxon>
        <taxon>Actinomycetes</taxon>
        <taxon>Mycobacteriales</taxon>
        <taxon>Mycobacteriaceae</taxon>
        <taxon>Mycobacteroides</taxon>
    </lineage>
</organism>
<dbReference type="AlphaFoldDB" id="A0A179VD21"/>
<comment type="caution">
    <text evidence="1">The sequence shown here is derived from an EMBL/GenBank/DDBJ whole genome shotgun (WGS) entry which is preliminary data.</text>
</comment>
<evidence type="ECO:0000313" key="2">
    <source>
        <dbReference type="Proteomes" id="UP000186919"/>
    </source>
</evidence>
<dbReference type="Proteomes" id="UP000186919">
    <property type="component" value="Unassembled WGS sequence"/>
</dbReference>
<accession>A0A179VD21</accession>
<dbReference type="InterPro" id="IPR019587">
    <property type="entry name" value="Polyketide_cyclase/dehydratase"/>
</dbReference>
<dbReference type="Gene3D" id="3.30.530.20">
    <property type="match status" value="1"/>
</dbReference>
<gene>
    <name evidence="1" type="ORF">AWB85_08000</name>
</gene>
<dbReference type="Pfam" id="PF10604">
    <property type="entry name" value="Polyketide_cyc2"/>
    <property type="match status" value="1"/>
</dbReference>
<dbReference type="SUPFAM" id="SSF55961">
    <property type="entry name" value="Bet v1-like"/>
    <property type="match status" value="1"/>
</dbReference>
<proteinExistence type="predicted"/>
<evidence type="ECO:0000313" key="1">
    <source>
        <dbReference type="EMBL" id="OAT68903.1"/>
    </source>
</evidence>
<dbReference type="InterPro" id="IPR023393">
    <property type="entry name" value="START-like_dom_sf"/>
</dbReference>
<protein>
    <submittedName>
        <fullName evidence="1">Polyketide cyclase</fullName>
    </submittedName>
</protein>
<dbReference type="EMBL" id="LQYE01000012">
    <property type="protein sequence ID" value="OAT68903.1"/>
    <property type="molecule type" value="Genomic_DNA"/>
</dbReference>
<reference evidence="1 2" key="1">
    <citation type="submission" date="2016-01" db="EMBL/GenBank/DDBJ databases">
        <title>Mycobacterium immunogenum strain CD11_6 genome sequencing and assembly.</title>
        <authorList>
            <person name="Kaur G."/>
            <person name="Nair G.R."/>
            <person name="Mayilraj S."/>
        </authorList>
    </citation>
    <scope>NUCLEOTIDE SEQUENCE [LARGE SCALE GENOMIC DNA]</scope>
    <source>
        <strain evidence="1 2">CD11-6</strain>
    </source>
</reference>
<dbReference type="RefSeq" id="WP_064629913.1">
    <property type="nucleotide sequence ID" value="NZ_LQYE01000012.1"/>
</dbReference>
<sequence>MRYRDCPTIEVSQRMSGTVADAWAIVTDIAFPTYCTGELIDVHWLDGADKVAVGARFKGTNGGDGSQWETISVITEVEPESRWVWNVLSDGGTYAASWGFEVEPASDGVIVRQWGRLGPGPSGLTPAIEAMPEKEARIVSRRLQDWRVGMEANLREVAERLSR</sequence>
<name>A0A179VD21_9MYCO</name>